<proteinExistence type="predicted"/>
<name>A0A1I7ZK41_9BILA</name>
<keyword evidence="1" id="KW-1185">Reference proteome</keyword>
<reference evidence="2" key="1">
    <citation type="submission" date="2016-11" db="UniProtKB">
        <authorList>
            <consortium name="WormBaseParasite"/>
        </authorList>
    </citation>
    <scope>IDENTIFICATION</scope>
</reference>
<evidence type="ECO:0000313" key="2">
    <source>
        <dbReference type="WBParaSite" id="L893_g26981.t1"/>
    </source>
</evidence>
<sequence length="304" mass="34421">MIRGHKQMISVFCLDVDRPLRPLRRRYVFDCRLLIRRPTRPDCYSFAANRILEFVCRPLLMTTREKWPRISGGRGARQAEQVELLVSAPEAFRNGSILSTGRSRRSFDGRYVMGGHRRDQSESHMPLRESDFQMSIDSHGQELQVRVVNEELSSIPVGGGAIANGSANVSAAYADPCDPAPHDGPPPRGCELGSCESVLFARIDSTRSARALESASSRSKGSYRSVRDNHCVNNCPYRCNCCVPLDDAGPSSFWPIQPPVAYVHNRLRTRLVFYFEHARDALISTAIMRCRISRSRLEQRYRFQ</sequence>
<evidence type="ECO:0000313" key="1">
    <source>
        <dbReference type="Proteomes" id="UP000095287"/>
    </source>
</evidence>
<dbReference type="AlphaFoldDB" id="A0A1I7ZK41"/>
<dbReference type="WBParaSite" id="L893_g26981.t1">
    <property type="protein sequence ID" value="L893_g26981.t1"/>
    <property type="gene ID" value="L893_g26981"/>
</dbReference>
<accession>A0A1I7ZK41</accession>
<protein>
    <submittedName>
        <fullName evidence="2">ZP domain-containing protein</fullName>
    </submittedName>
</protein>
<organism evidence="1 2">
    <name type="scientific">Steinernema glaseri</name>
    <dbReference type="NCBI Taxonomy" id="37863"/>
    <lineage>
        <taxon>Eukaryota</taxon>
        <taxon>Metazoa</taxon>
        <taxon>Ecdysozoa</taxon>
        <taxon>Nematoda</taxon>
        <taxon>Chromadorea</taxon>
        <taxon>Rhabditida</taxon>
        <taxon>Tylenchina</taxon>
        <taxon>Panagrolaimomorpha</taxon>
        <taxon>Strongyloidoidea</taxon>
        <taxon>Steinernematidae</taxon>
        <taxon>Steinernema</taxon>
    </lineage>
</organism>
<dbReference type="Proteomes" id="UP000095287">
    <property type="component" value="Unplaced"/>
</dbReference>